<evidence type="ECO:0000256" key="1">
    <source>
        <dbReference type="ARBA" id="ARBA00022801"/>
    </source>
</evidence>
<keyword evidence="4" id="KW-1185">Reference proteome</keyword>
<dbReference type="InterPro" id="IPR000073">
    <property type="entry name" value="AB_hydrolase_1"/>
</dbReference>
<comment type="caution">
    <text evidence="3">The sequence shown here is derived from an EMBL/GenBank/DDBJ whole genome shotgun (WGS) entry which is preliminary data.</text>
</comment>
<gene>
    <name evidence="3" type="ORF">CCE28_09265</name>
</gene>
<dbReference type="InterPro" id="IPR050266">
    <property type="entry name" value="AB_hydrolase_sf"/>
</dbReference>
<evidence type="ECO:0000259" key="2">
    <source>
        <dbReference type="Pfam" id="PF00561"/>
    </source>
</evidence>
<dbReference type="GO" id="GO:0016020">
    <property type="term" value="C:membrane"/>
    <property type="evidence" value="ECO:0007669"/>
    <property type="project" value="TreeGrafter"/>
</dbReference>
<dbReference type="Proteomes" id="UP000216024">
    <property type="component" value="Unassembled WGS sequence"/>
</dbReference>
<name>A0A267MLI9_9FIRM</name>
<sequence>MKKDLLILSGWASNEILFHNLIHLLSKDYNVTLMDWNHIKDISFIEKSAMDFFKAKDKVHIIGWSLGSLVALKLLMCSPNKIDKFTLISGFSRFTSSTDYKIGWSKRIVKNMIKEMDNDHTIILKQFYENMFSPSEHEFYNIFLKNINILNFHRESLHLGLEYLMDRDFREGLSKIKHHVTLIHGTDDLIAPITSSFYLNDHIKCSTLYALKNAGHAPFYTNPVEVFKIIKEEDDND</sequence>
<protein>
    <recommendedName>
        <fullName evidence="2">AB hydrolase-1 domain-containing protein</fullName>
    </recommendedName>
</protein>
<accession>A0A267MLI9</accession>
<proteinExistence type="predicted"/>
<organism evidence="3 4">
    <name type="scientific">Anaeromicrobium sediminis</name>
    <dbReference type="NCBI Taxonomy" id="1478221"/>
    <lineage>
        <taxon>Bacteria</taxon>
        <taxon>Bacillati</taxon>
        <taxon>Bacillota</taxon>
        <taxon>Clostridia</taxon>
        <taxon>Peptostreptococcales</taxon>
        <taxon>Thermotaleaceae</taxon>
        <taxon>Anaeromicrobium</taxon>
    </lineage>
</organism>
<dbReference type="SUPFAM" id="SSF53474">
    <property type="entry name" value="alpha/beta-Hydrolases"/>
    <property type="match status" value="1"/>
</dbReference>
<dbReference type="Pfam" id="PF00561">
    <property type="entry name" value="Abhydrolase_1"/>
    <property type="match status" value="1"/>
</dbReference>
<dbReference type="OrthoDB" id="9773293at2"/>
<dbReference type="AlphaFoldDB" id="A0A267MLI9"/>
<dbReference type="Gene3D" id="3.40.50.1820">
    <property type="entry name" value="alpha/beta hydrolase"/>
    <property type="match status" value="1"/>
</dbReference>
<dbReference type="PANTHER" id="PTHR43798">
    <property type="entry name" value="MONOACYLGLYCEROL LIPASE"/>
    <property type="match status" value="1"/>
</dbReference>
<reference evidence="3 4" key="1">
    <citation type="submission" date="2017-06" db="EMBL/GenBank/DDBJ databases">
        <title>Draft genome sequence of anaerobic fermentative bacterium Anaeromicrobium sediminis DY2726D isolated from West Pacific Ocean sediments.</title>
        <authorList>
            <person name="Zeng X."/>
        </authorList>
    </citation>
    <scope>NUCLEOTIDE SEQUENCE [LARGE SCALE GENOMIC DNA]</scope>
    <source>
        <strain evidence="3 4">DY2726D</strain>
    </source>
</reference>
<feature type="domain" description="AB hydrolase-1" evidence="2">
    <location>
        <begin position="57"/>
        <end position="223"/>
    </location>
</feature>
<dbReference type="RefSeq" id="WP_095133231.1">
    <property type="nucleotide sequence ID" value="NZ_NIBG01000006.1"/>
</dbReference>
<dbReference type="InterPro" id="IPR029058">
    <property type="entry name" value="AB_hydrolase_fold"/>
</dbReference>
<keyword evidence="1" id="KW-0378">Hydrolase</keyword>
<dbReference type="EMBL" id="NIBG01000006">
    <property type="protein sequence ID" value="PAB59745.1"/>
    <property type="molecule type" value="Genomic_DNA"/>
</dbReference>
<evidence type="ECO:0000313" key="3">
    <source>
        <dbReference type="EMBL" id="PAB59745.1"/>
    </source>
</evidence>
<dbReference type="GO" id="GO:0016787">
    <property type="term" value="F:hydrolase activity"/>
    <property type="evidence" value="ECO:0007669"/>
    <property type="project" value="UniProtKB-KW"/>
</dbReference>
<dbReference type="PANTHER" id="PTHR43798:SF31">
    <property type="entry name" value="AB HYDROLASE SUPERFAMILY PROTEIN YCLE"/>
    <property type="match status" value="1"/>
</dbReference>
<evidence type="ECO:0000313" key="4">
    <source>
        <dbReference type="Proteomes" id="UP000216024"/>
    </source>
</evidence>